<comment type="caution">
    <text evidence="19">The sequence shown here is derived from an EMBL/GenBank/DDBJ whole genome shotgun (WGS) entry which is preliminary data.</text>
</comment>
<feature type="chain" id="PRO_5046385150" evidence="16">
    <location>
        <begin position="21"/>
        <end position="696"/>
    </location>
</feature>
<evidence type="ECO:0000256" key="4">
    <source>
        <dbReference type="ARBA" id="ARBA00022452"/>
    </source>
</evidence>
<evidence type="ECO:0000256" key="13">
    <source>
        <dbReference type="ARBA" id="ARBA00023237"/>
    </source>
</evidence>
<evidence type="ECO:0000256" key="11">
    <source>
        <dbReference type="ARBA" id="ARBA00023136"/>
    </source>
</evidence>
<keyword evidence="13 14" id="KW-0998">Cell outer membrane</keyword>
<dbReference type="InterPro" id="IPR012910">
    <property type="entry name" value="Plug_dom"/>
</dbReference>
<dbReference type="InterPro" id="IPR010105">
    <property type="entry name" value="TonB_sidphr_rcpt"/>
</dbReference>
<dbReference type="PROSITE" id="PS52016">
    <property type="entry name" value="TONB_DEPENDENT_REC_3"/>
    <property type="match status" value="1"/>
</dbReference>
<keyword evidence="6 14" id="KW-0812">Transmembrane</keyword>
<dbReference type="RefSeq" id="WP_284370871.1">
    <property type="nucleotide sequence ID" value="NZ_BSNL01000001.1"/>
</dbReference>
<dbReference type="InterPro" id="IPR036942">
    <property type="entry name" value="Beta-barrel_TonB_sf"/>
</dbReference>
<accession>A0ABQ5VG27</accession>
<dbReference type="Proteomes" id="UP001161388">
    <property type="component" value="Unassembled WGS sequence"/>
</dbReference>
<keyword evidence="9" id="KW-0406">Ion transport</keyword>
<proteinExistence type="inferred from homology"/>
<dbReference type="EMBL" id="BSNL01000001">
    <property type="protein sequence ID" value="GLQ26034.1"/>
    <property type="molecule type" value="Genomic_DNA"/>
</dbReference>
<dbReference type="InterPro" id="IPR037066">
    <property type="entry name" value="Plug_dom_sf"/>
</dbReference>
<evidence type="ECO:0000256" key="6">
    <source>
        <dbReference type="ARBA" id="ARBA00022692"/>
    </source>
</evidence>
<evidence type="ECO:0000259" key="18">
    <source>
        <dbReference type="Pfam" id="PF07715"/>
    </source>
</evidence>
<evidence type="ECO:0000259" key="17">
    <source>
        <dbReference type="Pfam" id="PF00593"/>
    </source>
</evidence>
<keyword evidence="3 14" id="KW-0813">Transport</keyword>
<keyword evidence="8" id="KW-0408">Iron</keyword>
<keyword evidence="4 14" id="KW-1134">Transmembrane beta strand</keyword>
<dbReference type="PANTHER" id="PTHR32552:SF68">
    <property type="entry name" value="FERRICHROME OUTER MEMBRANE TRANSPORTER_PHAGE RECEPTOR"/>
    <property type="match status" value="1"/>
</dbReference>
<comment type="similarity">
    <text evidence="2 14 15">Belongs to the TonB-dependent receptor family.</text>
</comment>
<dbReference type="CDD" id="cd01347">
    <property type="entry name" value="ligand_gated_channel"/>
    <property type="match status" value="1"/>
</dbReference>
<dbReference type="Gene3D" id="2.40.170.20">
    <property type="entry name" value="TonB-dependent receptor, beta-barrel domain"/>
    <property type="match status" value="1"/>
</dbReference>
<evidence type="ECO:0000256" key="5">
    <source>
        <dbReference type="ARBA" id="ARBA00022496"/>
    </source>
</evidence>
<evidence type="ECO:0000256" key="14">
    <source>
        <dbReference type="PROSITE-ProRule" id="PRU01360"/>
    </source>
</evidence>
<dbReference type="Pfam" id="PF00593">
    <property type="entry name" value="TonB_dep_Rec_b-barrel"/>
    <property type="match status" value="1"/>
</dbReference>
<evidence type="ECO:0000256" key="15">
    <source>
        <dbReference type="RuleBase" id="RU003357"/>
    </source>
</evidence>
<dbReference type="NCBIfam" id="TIGR01783">
    <property type="entry name" value="TonB-siderophor"/>
    <property type="match status" value="1"/>
</dbReference>
<feature type="domain" description="TonB-dependent receptor-like beta-barrel" evidence="17">
    <location>
        <begin position="240"/>
        <end position="667"/>
    </location>
</feature>
<keyword evidence="12" id="KW-0675">Receptor</keyword>
<keyword evidence="5" id="KW-0410">Iron transport</keyword>
<reference evidence="19" key="1">
    <citation type="journal article" date="2014" name="Int. J. Syst. Evol. Microbiol.">
        <title>Complete genome of a new Firmicutes species belonging to the dominant human colonic microbiota ('Ruminococcus bicirculans') reveals two chromosomes and a selective capacity to utilize plant glucans.</title>
        <authorList>
            <consortium name="NISC Comparative Sequencing Program"/>
            <person name="Wegmann U."/>
            <person name="Louis P."/>
            <person name="Goesmann A."/>
            <person name="Henrissat B."/>
            <person name="Duncan S.H."/>
            <person name="Flint H.J."/>
        </authorList>
    </citation>
    <scope>NUCLEOTIDE SEQUENCE</scope>
    <source>
        <strain evidence="19">NBRC 109915</strain>
    </source>
</reference>
<dbReference type="SUPFAM" id="SSF56935">
    <property type="entry name" value="Porins"/>
    <property type="match status" value="1"/>
</dbReference>
<keyword evidence="11 14" id="KW-0472">Membrane</keyword>
<reference evidence="19" key="2">
    <citation type="submission" date="2023-01" db="EMBL/GenBank/DDBJ databases">
        <title>Draft genome sequence of Sulfitobacter pacificus strain NBRC 109915.</title>
        <authorList>
            <person name="Sun Q."/>
            <person name="Mori K."/>
        </authorList>
    </citation>
    <scope>NUCLEOTIDE SEQUENCE</scope>
    <source>
        <strain evidence="19">NBRC 109915</strain>
    </source>
</reference>
<evidence type="ECO:0000256" key="16">
    <source>
        <dbReference type="SAM" id="SignalP"/>
    </source>
</evidence>
<organism evidence="19 20">
    <name type="scientific">Sulfitobacter pacificus</name>
    <dbReference type="NCBI Taxonomy" id="1499314"/>
    <lineage>
        <taxon>Bacteria</taxon>
        <taxon>Pseudomonadati</taxon>
        <taxon>Pseudomonadota</taxon>
        <taxon>Alphaproteobacteria</taxon>
        <taxon>Rhodobacterales</taxon>
        <taxon>Roseobacteraceae</taxon>
        <taxon>Sulfitobacter</taxon>
    </lineage>
</organism>
<evidence type="ECO:0000313" key="20">
    <source>
        <dbReference type="Proteomes" id="UP001161388"/>
    </source>
</evidence>
<evidence type="ECO:0000256" key="10">
    <source>
        <dbReference type="ARBA" id="ARBA00023077"/>
    </source>
</evidence>
<evidence type="ECO:0000256" key="8">
    <source>
        <dbReference type="ARBA" id="ARBA00023004"/>
    </source>
</evidence>
<keyword evidence="10 15" id="KW-0798">TonB box</keyword>
<feature type="signal peptide" evidence="16">
    <location>
        <begin position="1"/>
        <end position="20"/>
    </location>
</feature>
<dbReference type="InterPro" id="IPR000531">
    <property type="entry name" value="Beta-barrel_TonB"/>
</dbReference>
<evidence type="ECO:0000256" key="12">
    <source>
        <dbReference type="ARBA" id="ARBA00023170"/>
    </source>
</evidence>
<dbReference type="Gene3D" id="2.170.130.10">
    <property type="entry name" value="TonB-dependent receptor, plug domain"/>
    <property type="match status" value="1"/>
</dbReference>
<evidence type="ECO:0000256" key="2">
    <source>
        <dbReference type="ARBA" id="ARBA00009810"/>
    </source>
</evidence>
<keyword evidence="20" id="KW-1185">Reference proteome</keyword>
<gene>
    <name evidence="19" type="primary">foxA</name>
    <name evidence="19" type="ORF">GCM10007927_08370</name>
</gene>
<evidence type="ECO:0000313" key="19">
    <source>
        <dbReference type="EMBL" id="GLQ26034.1"/>
    </source>
</evidence>
<protein>
    <submittedName>
        <fullName evidence="19">Ligand-gated channel</fullName>
    </submittedName>
</protein>
<evidence type="ECO:0000256" key="9">
    <source>
        <dbReference type="ARBA" id="ARBA00023065"/>
    </source>
</evidence>
<sequence length="696" mass="76293">MRTSYIAIIAALSVAPGVHAQEVDAVELGTLTLEAESDQTLVQDGYVGSSGRQATRVDTAIQDVPQAISIVTQDQIEDQRPRTLLESLSYSSGVGVTNFGFDTRYDAIYLRGFSAYYNGLFRDGLRQVNGPSAWYRNEPFTFEGAAVLKGPSSALYGVSGAGGIVNVVSKRPKDERYRELQLTTGSENRKELAFDFSGPLDEEGRLSYRLTGISRNADTPLEGYSDDLNLIAPALTYKLTDQTTVTILGEYADAVVGSTAVYHNSSYGVASDFYVGDPEYNDFENTQWRLGYEIEHEVNNNLILRQKLRYSHVDADMRFSGVYPSGSGLSRYWGHYVEQSENLVVDTMVEARFDTGSWQHTMVAGVDVSRTSYDADYALGYVSALETDALTLPYYGGQEMDQVGIYLHDQMVNGPFSVFLSGRYDQVDLTTFDAAQVGSDTSHDGFSGRVGVSYMMNPNLSLFGNVSSSFVPTTGLIYTDPTDPLSSRAADPTRGLQKEVGVKYQLPGTDSLISLSVFDIQQEDGVVFQNVDPTVFGGLNQIQVPYDLRSRGLELEGQFNYDNGLRLIGSYTYLDMEIEAGTAGTVGKKLSATPEHAASLWAFYEPQQGALKGFGFGAGLRYVGESWGDDQNSFKNGDAFFADLALTYDFGQIGYDGLGLQVNVKNIFDETGQNCSGGFCYRQEGRTATATLNYRF</sequence>
<comment type="subcellular location">
    <subcellularLocation>
        <location evidence="1 14">Cell outer membrane</location>
        <topology evidence="1 14">Multi-pass membrane protein</topology>
    </subcellularLocation>
</comment>
<evidence type="ECO:0000256" key="3">
    <source>
        <dbReference type="ARBA" id="ARBA00022448"/>
    </source>
</evidence>
<name>A0ABQ5VG27_9RHOB</name>
<feature type="domain" description="TonB-dependent receptor plug" evidence="18">
    <location>
        <begin position="61"/>
        <end position="164"/>
    </location>
</feature>
<dbReference type="InterPro" id="IPR039426">
    <property type="entry name" value="TonB-dep_rcpt-like"/>
</dbReference>
<keyword evidence="7 16" id="KW-0732">Signal</keyword>
<evidence type="ECO:0000256" key="7">
    <source>
        <dbReference type="ARBA" id="ARBA00022729"/>
    </source>
</evidence>
<dbReference type="PANTHER" id="PTHR32552">
    <property type="entry name" value="FERRICHROME IRON RECEPTOR-RELATED"/>
    <property type="match status" value="1"/>
</dbReference>
<evidence type="ECO:0000256" key="1">
    <source>
        <dbReference type="ARBA" id="ARBA00004571"/>
    </source>
</evidence>
<dbReference type="Pfam" id="PF07715">
    <property type="entry name" value="Plug"/>
    <property type="match status" value="1"/>
</dbReference>